<dbReference type="InterPro" id="IPR005119">
    <property type="entry name" value="LysR_subst-bd"/>
</dbReference>
<dbReference type="PRINTS" id="PR00039">
    <property type="entry name" value="HTHLYSR"/>
</dbReference>
<dbReference type="InterPro" id="IPR036390">
    <property type="entry name" value="WH_DNA-bd_sf"/>
</dbReference>
<dbReference type="Gene3D" id="3.40.190.10">
    <property type="entry name" value="Periplasmic binding protein-like II"/>
    <property type="match status" value="2"/>
</dbReference>
<comment type="caution">
    <text evidence="6">The sequence shown here is derived from an EMBL/GenBank/DDBJ whole genome shotgun (WGS) entry which is preliminary data.</text>
</comment>
<evidence type="ECO:0000256" key="1">
    <source>
        <dbReference type="ARBA" id="ARBA00009437"/>
    </source>
</evidence>
<evidence type="ECO:0000259" key="5">
    <source>
        <dbReference type="PROSITE" id="PS50931"/>
    </source>
</evidence>
<proteinExistence type="inferred from homology"/>
<dbReference type="GO" id="GO:0000976">
    <property type="term" value="F:transcription cis-regulatory region binding"/>
    <property type="evidence" value="ECO:0007669"/>
    <property type="project" value="TreeGrafter"/>
</dbReference>
<protein>
    <submittedName>
        <fullName evidence="6">LysR family transcriptional regulator</fullName>
    </submittedName>
</protein>
<gene>
    <name evidence="6" type="ORF">FQP89_11055</name>
</gene>
<dbReference type="FunFam" id="1.10.10.10:FF:000001">
    <property type="entry name" value="LysR family transcriptional regulator"/>
    <property type="match status" value="1"/>
</dbReference>
<dbReference type="Pfam" id="PF00126">
    <property type="entry name" value="HTH_1"/>
    <property type="match status" value="1"/>
</dbReference>
<evidence type="ECO:0000313" key="7">
    <source>
        <dbReference type="Proteomes" id="UP000317288"/>
    </source>
</evidence>
<evidence type="ECO:0000256" key="3">
    <source>
        <dbReference type="ARBA" id="ARBA00023125"/>
    </source>
</evidence>
<evidence type="ECO:0000256" key="4">
    <source>
        <dbReference type="ARBA" id="ARBA00023163"/>
    </source>
</evidence>
<dbReference type="Pfam" id="PF03466">
    <property type="entry name" value="LysR_substrate"/>
    <property type="match status" value="1"/>
</dbReference>
<dbReference type="Proteomes" id="UP000317288">
    <property type="component" value="Unassembled WGS sequence"/>
</dbReference>
<dbReference type="PANTHER" id="PTHR30126">
    <property type="entry name" value="HTH-TYPE TRANSCRIPTIONAL REGULATOR"/>
    <property type="match status" value="1"/>
</dbReference>
<name>A0A558J8H3_9GAMM</name>
<keyword evidence="4" id="KW-0804">Transcription</keyword>
<dbReference type="GO" id="GO:0003700">
    <property type="term" value="F:DNA-binding transcription factor activity"/>
    <property type="evidence" value="ECO:0007669"/>
    <property type="project" value="InterPro"/>
</dbReference>
<dbReference type="PANTHER" id="PTHR30126:SF40">
    <property type="entry name" value="HTH-TYPE TRANSCRIPTIONAL REGULATOR GLTR"/>
    <property type="match status" value="1"/>
</dbReference>
<dbReference type="PROSITE" id="PS50931">
    <property type="entry name" value="HTH_LYSR"/>
    <property type="match status" value="1"/>
</dbReference>
<evidence type="ECO:0000313" key="6">
    <source>
        <dbReference type="EMBL" id="TVU89864.1"/>
    </source>
</evidence>
<reference evidence="6 7" key="1">
    <citation type="submission" date="2019-07" db="EMBL/GenBank/DDBJ databases">
        <title>Diversity of Bacteria from Kongsfjorden, Arctic.</title>
        <authorList>
            <person name="Yu Y."/>
        </authorList>
    </citation>
    <scope>NUCLEOTIDE SEQUENCE [LARGE SCALE GENOMIC DNA]</scope>
    <source>
        <strain evidence="6 7">SM1922</strain>
    </source>
</reference>
<dbReference type="SUPFAM" id="SSF46785">
    <property type="entry name" value="Winged helix' DNA-binding domain"/>
    <property type="match status" value="1"/>
</dbReference>
<organism evidence="6 7">
    <name type="scientific">Vreelandella titanicae</name>
    <dbReference type="NCBI Taxonomy" id="664683"/>
    <lineage>
        <taxon>Bacteria</taxon>
        <taxon>Pseudomonadati</taxon>
        <taxon>Pseudomonadota</taxon>
        <taxon>Gammaproteobacteria</taxon>
        <taxon>Oceanospirillales</taxon>
        <taxon>Halomonadaceae</taxon>
        <taxon>Vreelandella</taxon>
    </lineage>
</organism>
<keyword evidence="2" id="KW-0805">Transcription regulation</keyword>
<sequence>MQEYATLRAFVAVARTGSVSRAAEQLHLTQPAISLKLKQLQANLGLTLFSRRPQGLALTADGHALLPAAEKALASAQAFEQTAGTLHSTLRGKLSIGTIVDPEFLRLGAFLSRLMARVPQLETELHHGMSGSVLNRIEQGNLDVGFYLAPPGEGPGLASGLTPGKGHEALAWRELTHFHYHVVAPAGWENRLIDTRWEHLATLPWIVTPQNSAHHRLLKQALGPSGAVPNRVAQVDQEACMLDLVRAGVGLSLARDALAMTERQESGLAVADNIRLPCALSFIWRHESANEPPVNAALSTLDEVWPHRPG</sequence>
<keyword evidence="3" id="KW-0238">DNA-binding</keyword>
<dbReference type="InterPro" id="IPR036388">
    <property type="entry name" value="WH-like_DNA-bd_sf"/>
</dbReference>
<dbReference type="InterPro" id="IPR000847">
    <property type="entry name" value="LysR_HTH_N"/>
</dbReference>
<comment type="similarity">
    <text evidence="1">Belongs to the LysR transcriptional regulatory family.</text>
</comment>
<dbReference type="RefSeq" id="WP_144811080.1">
    <property type="nucleotide sequence ID" value="NZ_VNFE01000003.1"/>
</dbReference>
<accession>A0A558J8H3</accession>
<dbReference type="EMBL" id="VNFE01000003">
    <property type="protein sequence ID" value="TVU89864.1"/>
    <property type="molecule type" value="Genomic_DNA"/>
</dbReference>
<dbReference type="CDD" id="cd05466">
    <property type="entry name" value="PBP2_LTTR_substrate"/>
    <property type="match status" value="1"/>
</dbReference>
<dbReference type="SUPFAM" id="SSF53850">
    <property type="entry name" value="Periplasmic binding protein-like II"/>
    <property type="match status" value="1"/>
</dbReference>
<dbReference type="Gene3D" id="1.10.10.10">
    <property type="entry name" value="Winged helix-like DNA-binding domain superfamily/Winged helix DNA-binding domain"/>
    <property type="match status" value="1"/>
</dbReference>
<dbReference type="AlphaFoldDB" id="A0A558J8H3"/>
<feature type="domain" description="HTH lysR-type" evidence="5">
    <location>
        <begin position="1"/>
        <end position="59"/>
    </location>
</feature>
<evidence type="ECO:0000256" key="2">
    <source>
        <dbReference type="ARBA" id="ARBA00023015"/>
    </source>
</evidence>